<dbReference type="EMBL" id="JBHFFA010000004">
    <property type="protein sequence ID" value="KAL2632212.1"/>
    <property type="molecule type" value="Genomic_DNA"/>
</dbReference>
<keyword evidence="2" id="KW-1185">Reference proteome</keyword>
<gene>
    <name evidence="1" type="ORF">R1flu_016898</name>
</gene>
<reference evidence="1 2" key="1">
    <citation type="submission" date="2024-09" db="EMBL/GenBank/DDBJ databases">
        <title>Chromosome-scale assembly of Riccia fluitans.</title>
        <authorList>
            <person name="Paukszto L."/>
            <person name="Sawicki J."/>
            <person name="Karawczyk K."/>
            <person name="Piernik-Szablinska J."/>
            <person name="Szczecinska M."/>
            <person name="Mazdziarz M."/>
        </authorList>
    </citation>
    <scope>NUCLEOTIDE SEQUENCE [LARGE SCALE GENOMIC DNA]</scope>
    <source>
        <strain evidence="1">Rf_01</strain>
        <tissue evidence="1">Aerial parts of the thallus</tissue>
    </source>
</reference>
<proteinExistence type="predicted"/>
<organism evidence="1 2">
    <name type="scientific">Riccia fluitans</name>
    <dbReference type="NCBI Taxonomy" id="41844"/>
    <lineage>
        <taxon>Eukaryota</taxon>
        <taxon>Viridiplantae</taxon>
        <taxon>Streptophyta</taxon>
        <taxon>Embryophyta</taxon>
        <taxon>Marchantiophyta</taxon>
        <taxon>Marchantiopsida</taxon>
        <taxon>Marchantiidae</taxon>
        <taxon>Marchantiales</taxon>
        <taxon>Ricciaceae</taxon>
        <taxon>Riccia</taxon>
    </lineage>
</organism>
<evidence type="ECO:0000313" key="2">
    <source>
        <dbReference type="Proteomes" id="UP001605036"/>
    </source>
</evidence>
<sequence length="127" mass="14170">MRGDGCPEDNSARGQLSQRPIECHDSEIPAGIVSVRILRPCIREVITTVLDLRLPQATWKNTHDDQTWPVLTLAVYASAWPCVRQTRWATKGHGAWVELRSELAILKAHTNKLRHTSPPAHSGGKPH</sequence>
<dbReference type="AlphaFoldDB" id="A0ABD1YS32"/>
<accession>A0ABD1YS32</accession>
<name>A0ABD1YS32_9MARC</name>
<protein>
    <recommendedName>
        <fullName evidence="3">Transposase</fullName>
    </recommendedName>
</protein>
<comment type="caution">
    <text evidence="1">The sequence shown here is derived from an EMBL/GenBank/DDBJ whole genome shotgun (WGS) entry which is preliminary data.</text>
</comment>
<evidence type="ECO:0000313" key="1">
    <source>
        <dbReference type="EMBL" id="KAL2632212.1"/>
    </source>
</evidence>
<dbReference type="Proteomes" id="UP001605036">
    <property type="component" value="Unassembled WGS sequence"/>
</dbReference>
<evidence type="ECO:0008006" key="3">
    <source>
        <dbReference type="Google" id="ProtNLM"/>
    </source>
</evidence>